<evidence type="ECO:0000313" key="1">
    <source>
        <dbReference type="EMBL" id="QKU20228.1"/>
    </source>
</evidence>
<organism evidence="1 2">
    <name type="scientific">Acinetobacter lwoffii</name>
    <dbReference type="NCBI Taxonomy" id="28090"/>
    <lineage>
        <taxon>Bacteria</taxon>
        <taxon>Pseudomonadati</taxon>
        <taxon>Pseudomonadota</taxon>
        <taxon>Gammaproteobacteria</taxon>
        <taxon>Moraxellales</taxon>
        <taxon>Moraxellaceae</taxon>
        <taxon>Acinetobacter</taxon>
    </lineage>
</organism>
<reference evidence="1 2" key="1">
    <citation type="submission" date="2019-11" db="EMBL/GenBank/DDBJ databases">
        <title>FDA dAtabase for Regulatory Grade micrObial Sequences (FDA-ARGOS): Supporting development and validation of Infectious Disease Dx tests.</title>
        <authorList>
            <person name="Patel R."/>
            <person name="Rucinski S."/>
            <person name="Tallon L."/>
            <person name="Sadzewicz L."/>
            <person name="Vavikolanu K."/>
            <person name="Mehta A."/>
            <person name="Aluvathingal J."/>
            <person name="Nadendla S."/>
            <person name="Nandy P."/>
            <person name="Geyer C."/>
            <person name="Yan Y."/>
            <person name="Sichtig H."/>
        </authorList>
    </citation>
    <scope>NUCLEOTIDE SEQUENCE [LARGE SCALE GENOMIC DNA]</scope>
    <source>
        <strain evidence="1 2">FDAARGOS_557</strain>
    </source>
</reference>
<protein>
    <submittedName>
        <fullName evidence="1">Uncharacterized protein</fullName>
    </submittedName>
</protein>
<evidence type="ECO:0000313" key="2">
    <source>
        <dbReference type="Proteomes" id="UP000509126"/>
    </source>
</evidence>
<dbReference type="AlphaFoldDB" id="A0A2K8UMI4"/>
<dbReference type="Proteomes" id="UP000509126">
    <property type="component" value="Chromosome"/>
</dbReference>
<sequence length="222" mass="26088">MTFARDLLNYRIQALNSSSSHKSRNLRLQWANESQYGSFSYSFPKFSNAEIDLEILKHFKTNLFFDEFFTILEKELKTEVEDAIIKSVYWFCEATKDNNDTMKFIKLWSCIECFFSITQDEISESNAKGLACILVYGGYRIHDIENYREVKSKIKKMYKKRSKALHRAYWSDIEANDVVELADWTAWLIISILGLAVVGNYTRLSQIKEQTVRLDNIHNEIQ</sequence>
<gene>
    <name evidence="1" type="ORF">FOB19_01490</name>
</gene>
<dbReference type="EMBL" id="CP054803">
    <property type="protein sequence ID" value="QKU20228.1"/>
    <property type="molecule type" value="Genomic_DNA"/>
</dbReference>
<name>A0A2K8UMI4_ACILW</name>
<proteinExistence type="predicted"/>
<dbReference type="RefSeq" id="WP_086044262.1">
    <property type="nucleotide sequence ID" value="NZ_CP019143.2"/>
</dbReference>
<accession>A0A2K8UMI4</accession>